<dbReference type="Proteomes" id="UP000559256">
    <property type="component" value="Unassembled WGS sequence"/>
</dbReference>
<keyword evidence="5" id="KW-1185">Reference proteome</keyword>
<keyword evidence="2" id="KW-0812">Transmembrane</keyword>
<comment type="caution">
    <text evidence="4">The sequence shown here is derived from an EMBL/GenBank/DDBJ whole genome shotgun (WGS) entry which is preliminary data.</text>
</comment>
<keyword evidence="2" id="KW-1133">Transmembrane helix</keyword>
<accession>A0A8H5LPK2</accession>
<dbReference type="InterPro" id="IPR045338">
    <property type="entry name" value="DUF6535"/>
</dbReference>
<dbReference type="OrthoDB" id="3219854at2759"/>
<reference evidence="4 5" key="1">
    <citation type="journal article" date="2020" name="ISME J.">
        <title>Uncovering the hidden diversity of litter-decomposition mechanisms in mushroom-forming fungi.</title>
        <authorList>
            <person name="Floudas D."/>
            <person name="Bentzer J."/>
            <person name="Ahren D."/>
            <person name="Johansson T."/>
            <person name="Persson P."/>
            <person name="Tunlid A."/>
        </authorList>
    </citation>
    <scope>NUCLEOTIDE SEQUENCE [LARGE SCALE GENOMIC DNA]</scope>
    <source>
        <strain evidence="4 5">CBS 291.85</strain>
    </source>
</reference>
<keyword evidence="2" id="KW-0472">Membrane</keyword>
<evidence type="ECO:0000313" key="4">
    <source>
        <dbReference type="EMBL" id="KAF5364748.1"/>
    </source>
</evidence>
<feature type="transmembrane region" description="Helical" evidence="2">
    <location>
        <begin position="172"/>
        <end position="191"/>
    </location>
</feature>
<feature type="compositionally biased region" description="Polar residues" evidence="1">
    <location>
        <begin position="33"/>
        <end position="45"/>
    </location>
</feature>
<feature type="transmembrane region" description="Helical" evidence="2">
    <location>
        <begin position="263"/>
        <end position="285"/>
    </location>
</feature>
<evidence type="ECO:0000259" key="3">
    <source>
        <dbReference type="Pfam" id="PF20153"/>
    </source>
</evidence>
<sequence>MAGAFTYIRKFHAVVSVDMPKSSRPYAGFLRSPKSTNPDPESSNPIDIRLDEVDGWTGVKEEDLNVPFKPSADDESCSKLWSIYIDEAQRYDEKLLQGWKEDMAGMLLFSALYSASLTAFIIESYKTLQDDPAQNTVALLKQISQQLASETALPFQPLPSFEPDAASVLCNVLWFLALALALTCSLLATFVQQWARDFLHKTTMRPSPLRRARIIAFMYFGLRDFGMHFFVDLIPILLHVSLLFFFAGLIGFLFPVSRPLTYLMASVLVVFLAVYIIMTWLPLLYQNSPYRTPLSDSLWRLGNALDSLLLRRPTFLRLHDTLTEAMLEKSVQDPIKRDQQAMLYTVKSLNDDHELLPFIEAIPDAIYNPGHAWDPHHGVRIANKELIMPLLRTFDPEANIINRITHFMSKSSHWTTPSFQSRSSQACPLALWSLAFMLIHTPGQLPESSHGKVRVYWFDQRDITAVSHSANPQYVLSAQAAMQLSRLHSMQHCVDVVSEMLLETGRMTQLPQLLLQLSHAQKIWNGIGFESFEYKRFRTFTSLCRKLHSTLKAACASVDPSPQITEAEETIHQLRENVNWRPMQLSVLREYLFQTVHLVASTGSLPYKFTLMCENICPDNQEFLDIDNDDAEHRVQYTGPLYQLQHLLDVGQITLSTTTDAVMAQSMKLFFAPGRALSDTAQAVRGRAIIQRYFCERASNLASDIMISSGPDDSNSISTNVFGLGPEDLSRIGTCILKDLKTPSFHSNPNLCLQSTWLLLLQSGFSVKQEQNFPLEVFFILRQAPPSLQQDSMYSLVQSLVDAIASDRIVYHKIDDVENTLRREYLYQELLVFYPSSKSHSHRTTILLNFAIMTRFIGLCCTRRPPSRYLEAFRIIMAPLRQVQKLDIDERNQTIFAENVLRLVQTITDLDGSKDNDNDRHTEYNQLIEILRCTWEDISAVNWDWVTSWRCAKILREAAGLIERFGRMRGRLGKQDVLLSRCQMVLYTRKTQKECRAWKKKRRFTQSLPLIRGEIPLAKSRRRRLRTKRGPKFGKALVQST</sequence>
<organism evidence="4 5">
    <name type="scientific">Tetrapyrgos nigripes</name>
    <dbReference type="NCBI Taxonomy" id="182062"/>
    <lineage>
        <taxon>Eukaryota</taxon>
        <taxon>Fungi</taxon>
        <taxon>Dikarya</taxon>
        <taxon>Basidiomycota</taxon>
        <taxon>Agaricomycotina</taxon>
        <taxon>Agaricomycetes</taxon>
        <taxon>Agaricomycetidae</taxon>
        <taxon>Agaricales</taxon>
        <taxon>Marasmiineae</taxon>
        <taxon>Marasmiaceae</taxon>
        <taxon>Tetrapyrgos</taxon>
    </lineage>
</organism>
<proteinExistence type="predicted"/>
<name>A0A8H5LPK2_9AGAR</name>
<gene>
    <name evidence="4" type="ORF">D9758_009306</name>
</gene>
<evidence type="ECO:0000256" key="1">
    <source>
        <dbReference type="SAM" id="MobiDB-lite"/>
    </source>
</evidence>
<protein>
    <recommendedName>
        <fullName evidence="3">DUF6535 domain-containing protein</fullName>
    </recommendedName>
</protein>
<dbReference type="AlphaFoldDB" id="A0A8H5LPK2"/>
<evidence type="ECO:0000313" key="5">
    <source>
        <dbReference type="Proteomes" id="UP000559256"/>
    </source>
</evidence>
<dbReference type="Pfam" id="PF20153">
    <property type="entry name" value="DUF6535"/>
    <property type="match status" value="1"/>
</dbReference>
<feature type="region of interest" description="Disordered" evidence="1">
    <location>
        <begin position="28"/>
        <end position="47"/>
    </location>
</feature>
<dbReference type="EMBL" id="JAACJM010000031">
    <property type="protein sequence ID" value="KAF5364748.1"/>
    <property type="molecule type" value="Genomic_DNA"/>
</dbReference>
<feature type="transmembrane region" description="Helical" evidence="2">
    <location>
        <begin position="236"/>
        <end position="256"/>
    </location>
</feature>
<evidence type="ECO:0000256" key="2">
    <source>
        <dbReference type="SAM" id="Phobius"/>
    </source>
</evidence>
<feature type="domain" description="DUF6535" evidence="3">
    <location>
        <begin position="81"/>
        <end position="254"/>
    </location>
</feature>